<dbReference type="EMBL" id="AWOR01000047">
    <property type="protein sequence ID" value="KGH29113.1"/>
    <property type="molecule type" value="Genomic_DNA"/>
</dbReference>
<dbReference type="InterPro" id="IPR010195">
    <property type="entry name" value="Uncharacterised_peroxidase-rel"/>
</dbReference>
<protein>
    <submittedName>
        <fullName evidence="2">Carboxymuconolactone decarboxylase</fullName>
    </submittedName>
</protein>
<name>A0A096FHB3_COMTE</name>
<dbReference type="PANTHER" id="PTHR35446:SF2">
    <property type="entry name" value="CARBOXYMUCONOLACTONE DECARBOXYLASE-LIKE DOMAIN-CONTAINING PROTEIN"/>
    <property type="match status" value="1"/>
</dbReference>
<dbReference type="Pfam" id="PF02627">
    <property type="entry name" value="CMD"/>
    <property type="match status" value="1"/>
</dbReference>
<dbReference type="RefSeq" id="WP_080750533.1">
    <property type="nucleotide sequence ID" value="NZ_AWOR01000047.1"/>
</dbReference>
<dbReference type="InterPro" id="IPR003779">
    <property type="entry name" value="CMD-like"/>
</dbReference>
<dbReference type="Proteomes" id="UP000029553">
    <property type="component" value="Unassembled WGS sequence"/>
</dbReference>
<accession>A0A096FHB3</accession>
<proteinExistence type="predicted"/>
<dbReference type="NCBIfam" id="TIGR01926">
    <property type="entry name" value="peroxid_rel"/>
    <property type="match status" value="1"/>
</dbReference>
<organism evidence="2 3">
    <name type="scientific">Comamonas testosteroni</name>
    <name type="common">Pseudomonas testosteroni</name>
    <dbReference type="NCBI Taxonomy" id="285"/>
    <lineage>
        <taxon>Bacteria</taxon>
        <taxon>Pseudomonadati</taxon>
        <taxon>Pseudomonadota</taxon>
        <taxon>Betaproteobacteria</taxon>
        <taxon>Burkholderiales</taxon>
        <taxon>Comamonadaceae</taxon>
        <taxon>Comamonas</taxon>
    </lineage>
</organism>
<dbReference type="SUPFAM" id="SSF69118">
    <property type="entry name" value="AhpD-like"/>
    <property type="match status" value="2"/>
</dbReference>
<comment type="caution">
    <text evidence="2">The sequence shown here is derived from an EMBL/GenBank/DDBJ whole genome shotgun (WGS) entry which is preliminary data.</text>
</comment>
<evidence type="ECO:0000313" key="3">
    <source>
        <dbReference type="Proteomes" id="UP000029553"/>
    </source>
</evidence>
<dbReference type="InterPro" id="IPR004675">
    <property type="entry name" value="AhpD_core"/>
</dbReference>
<evidence type="ECO:0000259" key="1">
    <source>
        <dbReference type="Pfam" id="PF02627"/>
    </source>
</evidence>
<feature type="domain" description="Carboxymuconolactone decarboxylase-like" evidence="1">
    <location>
        <begin position="255"/>
        <end position="326"/>
    </location>
</feature>
<reference evidence="2 3" key="1">
    <citation type="submission" date="2013-09" db="EMBL/GenBank/DDBJ databases">
        <title>High correlation between genotypes and phenotypes of environmental bacteria Comamonas testosteroni strains.</title>
        <authorList>
            <person name="Liu L."/>
            <person name="Zhu W."/>
            <person name="Xia X."/>
            <person name="Xu B."/>
            <person name="Luo M."/>
            <person name="Wang G."/>
        </authorList>
    </citation>
    <scope>NUCLEOTIDE SEQUENCE [LARGE SCALE GENOMIC DNA]</scope>
    <source>
        <strain evidence="2 3">JL40</strain>
    </source>
</reference>
<evidence type="ECO:0000313" key="2">
    <source>
        <dbReference type="EMBL" id="KGH29113.1"/>
    </source>
</evidence>
<dbReference type="PANTHER" id="PTHR35446">
    <property type="entry name" value="SI:CH211-175M2.5"/>
    <property type="match status" value="1"/>
</dbReference>
<dbReference type="GO" id="GO:0051920">
    <property type="term" value="F:peroxiredoxin activity"/>
    <property type="evidence" value="ECO:0007669"/>
    <property type="project" value="InterPro"/>
</dbReference>
<dbReference type="NCBIfam" id="TIGR00778">
    <property type="entry name" value="ahpD_dom"/>
    <property type="match status" value="1"/>
</dbReference>
<dbReference type="InterPro" id="IPR029032">
    <property type="entry name" value="AhpD-like"/>
</dbReference>
<dbReference type="Gene3D" id="1.20.1290.10">
    <property type="entry name" value="AhpD-like"/>
    <property type="match status" value="2"/>
</dbReference>
<dbReference type="AlphaFoldDB" id="A0A096FHB3"/>
<sequence>MTDTIDRLAGLEQGGPTFTTRHEREKVALATQACEDLLLGNQLDSDLTQAERLVLAAEQARVSGVSVLEAEYRGRAQALGDAITPELRSILDQPGAQTGNARLDAMLHFVRTLALNPAQSDQAALLAIPAAGLSLNDTVLLAQLIGFVAYQARLLAGVKAMGDLGGVTEASAAQIADAAPFVHPANLPPPGEPLRRNGFTSETLDWKAWLQVLDPDTATPEQQHVLEVSHPKAKSMDFYLVLARQPQVLLERSQAFNAIMYAPGGLSRAEREVAATAVSRSNGCVYCASVHAQRFEQLAKRNDVMAQLFDEPDTAGTNARERAIIQASLALTRTPGSFGKQNLQPLRDAGLSDLEILDMLHSAALFGWANRLMLNLGVELYSTP</sequence>
<gene>
    <name evidence="2" type="ORF">P353_13885</name>
</gene>